<dbReference type="EMBL" id="FQUX01000015">
    <property type="protein sequence ID" value="SHG15778.1"/>
    <property type="molecule type" value="Genomic_DNA"/>
</dbReference>
<dbReference type="PANTHER" id="PTHR10819:SF3">
    <property type="entry name" value="PHOSPHOTRIESTERASE-RELATED PROTEIN"/>
    <property type="match status" value="1"/>
</dbReference>
<keyword evidence="2" id="KW-0378">Hydrolase</keyword>
<feature type="binding site" evidence="4">
    <location>
        <position position="182"/>
    </location>
    <ligand>
        <name>Zn(2+)</name>
        <dbReference type="ChEBI" id="CHEBI:29105"/>
        <label>2</label>
    </ligand>
</feature>
<feature type="binding site" evidence="4">
    <location>
        <position position="26"/>
    </location>
    <ligand>
        <name>Zn(2+)</name>
        <dbReference type="ChEBI" id="CHEBI:29105"/>
        <label>1</label>
    </ligand>
</feature>
<organism evidence="6 7">
    <name type="scientific">Arenibacter palladensis</name>
    <dbReference type="NCBI Taxonomy" id="237373"/>
    <lineage>
        <taxon>Bacteria</taxon>
        <taxon>Pseudomonadati</taxon>
        <taxon>Bacteroidota</taxon>
        <taxon>Flavobacteriia</taxon>
        <taxon>Flavobacteriales</taxon>
        <taxon>Flavobacteriaceae</taxon>
        <taxon>Arenibacter</taxon>
    </lineage>
</organism>
<name>A0A1M5HIQ2_9FLAO</name>
<dbReference type="PIRSF" id="PIRSF016839">
    <property type="entry name" value="PhP"/>
    <property type="match status" value="1"/>
</dbReference>
<dbReference type="SUPFAM" id="SSF51556">
    <property type="entry name" value="Metallo-dependent hydrolases"/>
    <property type="match status" value="1"/>
</dbReference>
<dbReference type="GO" id="GO:0016787">
    <property type="term" value="F:hydrolase activity"/>
    <property type="evidence" value="ECO:0007669"/>
    <property type="project" value="UniProtKB-KW"/>
</dbReference>
<evidence type="ECO:0000256" key="2">
    <source>
        <dbReference type="ARBA" id="ARBA00022801"/>
    </source>
</evidence>
<evidence type="ECO:0000256" key="3">
    <source>
        <dbReference type="PIRSR" id="PIRSR601559-50"/>
    </source>
</evidence>
<feature type="modified residue" description="N6-carboxylysine" evidence="3 5">
    <location>
        <position position="149"/>
    </location>
</feature>
<dbReference type="RefSeq" id="WP_072865743.1">
    <property type="nucleotide sequence ID" value="NZ_FQUX01000015.1"/>
</dbReference>
<feature type="binding site" evidence="4">
    <location>
        <position position="210"/>
    </location>
    <ligand>
        <name>Zn(2+)</name>
        <dbReference type="ChEBI" id="CHEBI:29105"/>
        <label>2</label>
    </ligand>
</feature>
<comment type="cofactor">
    <cofactor evidence="4">
        <name>a divalent metal cation</name>
        <dbReference type="ChEBI" id="CHEBI:60240"/>
    </cofactor>
    <text evidence="4">Binds 2 divalent metal cations per subunit.</text>
</comment>
<comment type="similarity">
    <text evidence="5">Belongs to the metallo-dependent hydrolases superfamily. Phosphotriesterase family.</text>
</comment>
<dbReference type="Pfam" id="PF02126">
    <property type="entry name" value="PTE"/>
    <property type="match status" value="1"/>
</dbReference>
<feature type="binding site" description="via carbamate group" evidence="4">
    <location>
        <position position="149"/>
    </location>
    <ligand>
        <name>Zn(2+)</name>
        <dbReference type="ChEBI" id="CHEBI:29105"/>
        <label>1</label>
    </ligand>
</feature>
<protein>
    <submittedName>
        <fullName evidence="6">Phosphotriesterase-related protein</fullName>
    </submittedName>
</protein>
<dbReference type="PROSITE" id="PS51347">
    <property type="entry name" value="PHOSPHOTRIESTERASE_2"/>
    <property type="match status" value="1"/>
</dbReference>
<dbReference type="OrthoDB" id="105927at2"/>
<feature type="binding site" description="via carbamate group" evidence="4">
    <location>
        <position position="149"/>
    </location>
    <ligand>
        <name>Zn(2+)</name>
        <dbReference type="ChEBI" id="CHEBI:29105"/>
        <label>2</label>
    </ligand>
</feature>
<dbReference type="PANTHER" id="PTHR10819">
    <property type="entry name" value="PHOSPHOTRIESTERASE-RELATED"/>
    <property type="match status" value="1"/>
</dbReference>
<reference evidence="7" key="1">
    <citation type="submission" date="2016-11" db="EMBL/GenBank/DDBJ databases">
        <authorList>
            <person name="Varghese N."/>
            <person name="Submissions S."/>
        </authorList>
    </citation>
    <scope>NUCLEOTIDE SEQUENCE [LARGE SCALE GENOMIC DNA]</scope>
    <source>
        <strain evidence="7">DSM 17539</strain>
    </source>
</reference>
<dbReference type="Gene3D" id="3.20.20.140">
    <property type="entry name" value="Metal-dependent hydrolases"/>
    <property type="match status" value="1"/>
</dbReference>
<dbReference type="InterPro" id="IPR001559">
    <property type="entry name" value="Phosphotriesterase"/>
</dbReference>
<sequence length="319" mass="36471">MSQEFFRTILGDRPTSGMGLTYSHEHIIIEDSYVTAAHPEFLLNDINKISEELINFYKEGGRTVVDTMPANCGRNVFKSAEVSRRSGVNIIVPTGIHLEMYYPENHWRYSYTEDQLTELFIADIENGIDQFDYSGPYVQRTIHKAGLIKLATGNERIDKHQEKIFRAVVNAHLETGAPILTHTNFGKQALEQAQLFKNLGANLEHVVLSHVDRAKEINYNKAVLDMGVRVEYDSTFRWKKAEPNYTLILLENLLPHYPDQITLGMDMAKNAYWKSYGGGPGLNFLLETIPQFLASKGLEEHYKNIFFDNPKKLYAFSKS</sequence>
<accession>A0A1M5HIQ2</accession>
<proteinExistence type="inferred from homology"/>
<keyword evidence="7" id="KW-1185">Reference proteome</keyword>
<dbReference type="GO" id="GO:0008270">
    <property type="term" value="F:zinc ion binding"/>
    <property type="evidence" value="ECO:0007669"/>
    <property type="project" value="InterPro"/>
</dbReference>
<dbReference type="Proteomes" id="UP000184406">
    <property type="component" value="Unassembled WGS sequence"/>
</dbReference>
<evidence type="ECO:0000313" key="6">
    <source>
        <dbReference type="EMBL" id="SHG15778.1"/>
    </source>
</evidence>
<feature type="binding site" evidence="4">
    <location>
        <position position="24"/>
    </location>
    <ligand>
        <name>Zn(2+)</name>
        <dbReference type="ChEBI" id="CHEBI:29105"/>
        <label>1</label>
    </ligand>
</feature>
<feature type="binding site" evidence="4">
    <location>
        <position position="266"/>
    </location>
    <ligand>
        <name>Zn(2+)</name>
        <dbReference type="ChEBI" id="CHEBI:29105"/>
        <label>1</label>
    </ligand>
</feature>
<evidence type="ECO:0000256" key="5">
    <source>
        <dbReference type="PROSITE-ProRule" id="PRU00679"/>
    </source>
</evidence>
<dbReference type="AlphaFoldDB" id="A0A1M5HIQ2"/>
<dbReference type="InterPro" id="IPR032466">
    <property type="entry name" value="Metal_Hydrolase"/>
</dbReference>
<evidence type="ECO:0000256" key="4">
    <source>
        <dbReference type="PIRSR" id="PIRSR601559-51"/>
    </source>
</evidence>
<keyword evidence="1 4" id="KW-0479">Metal-binding</keyword>
<evidence type="ECO:0000256" key="1">
    <source>
        <dbReference type="ARBA" id="ARBA00022723"/>
    </source>
</evidence>
<gene>
    <name evidence="6" type="ORF">SAMN03080594_11519</name>
</gene>
<evidence type="ECO:0000313" key="7">
    <source>
        <dbReference type="Proteomes" id="UP000184406"/>
    </source>
</evidence>